<dbReference type="Pfam" id="PF13855">
    <property type="entry name" value="LRR_8"/>
    <property type="match status" value="1"/>
</dbReference>
<evidence type="ECO:0000256" key="8">
    <source>
        <dbReference type="ARBA" id="ARBA00022989"/>
    </source>
</evidence>
<keyword evidence="9 12" id="KW-0472">Membrane</keyword>
<dbReference type="Pfam" id="PF00560">
    <property type="entry name" value="LRR_1"/>
    <property type="match status" value="12"/>
</dbReference>
<dbReference type="GO" id="GO:0005886">
    <property type="term" value="C:plasma membrane"/>
    <property type="evidence" value="ECO:0007669"/>
    <property type="project" value="UniProtKB-SubCell"/>
</dbReference>
<evidence type="ECO:0000256" key="2">
    <source>
        <dbReference type="ARBA" id="ARBA00009592"/>
    </source>
</evidence>
<comment type="similarity">
    <text evidence="2">Belongs to the RLP family.</text>
</comment>
<dbReference type="FunFam" id="3.80.10.10:FF:001347">
    <property type="entry name" value="LRR receptor-like serine/threonine-protein kinase GSO2"/>
    <property type="match status" value="1"/>
</dbReference>
<dbReference type="OMA" id="DELCTIG"/>
<keyword evidence="3" id="KW-1003">Cell membrane</keyword>
<keyword evidence="16" id="KW-1185">Reference proteome</keyword>
<dbReference type="Gramene" id="EOY06189">
    <property type="protein sequence ID" value="EOY06189"/>
    <property type="gene ID" value="TCM_021004"/>
</dbReference>
<evidence type="ECO:0000256" key="9">
    <source>
        <dbReference type="ARBA" id="ARBA00023136"/>
    </source>
</evidence>
<keyword evidence="8 12" id="KW-1133">Transmembrane helix</keyword>
<dbReference type="PANTHER" id="PTHR48063:SF100">
    <property type="entry name" value="RECEPTOR-LIKE PROTEIN EIX2"/>
    <property type="match status" value="1"/>
</dbReference>
<evidence type="ECO:0000256" key="12">
    <source>
        <dbReference type="SAM" id="Phobius"/>
    </source>
</evidence>
<reference evidence="15 16" key="1">
    <citation type="journal article" date="2013" name="Genome Biol.">
        <title>The genome sequence of the most widely cultivated cacao type and its use to identify candidate genes regulating pod color.</title>
        <authorList>
            <person name="Motamayor J.C."/>
            <person name="Mockaitis K."/>
            <person name="Schmutz J."/>
            <person name="Haiminen N."/>
            <person name="Iii D.L."/>
            <person name="Cornejo O."/>
            <person name="Findley S.D."/>
            <person name="Zheng P."/>
            <person name="Utro F."/>
            <person name="Royaert S."/>
            <person name="Saski C."/>
            <person name="Jenkins J."/>
            <person name="Podicheti R."/>
            <person name="Zhao M."/>
            <person name="Scheffler B.E."/>
            <person name="Stack J.C."/>
            <person name="Feltus F.A."/>
            <person name="Mustiga G.M."/>
            <person name="Amores F."/>
            <person name="Phillips W."/>
            <person name="Marelli J.P."/>
            <person name="May G.D."/>
            <person name="Shapiro H."/>
            <person name="Ma J."/>
            <person name="Bustamante C.D."/>
            <person name="Schnell R.J."/>
            <person name="Main D."/>
            <person name="Gilbert D."/>
            <person name="Parida L."/>
            <person name="Kuhn D.N."/>
        </authorList>
    </citation>
    <scope>NUCLEOTIDE SEQUENCE [LARGE SCALE GENOMIC DNA]</scope>
    <source>
        <strain evidence="16">cv. Matina 1-6</strain>
    </source>
</reference>
<dbReference type="FunFam" id="3.80.10.10:FF:000095">
    <property type="entry name" value="LRR receptor-like serine/threonine-protein kinase GSO1"/>
    <property type="match status" value="1"/>
</dbReference>
<evidence type="ECO:0000313" key="16">
    <source>
        <dbReference type="Proteomes" id="UP000026915"/>
    </source>
</evidence>
<keyword evidence="10" id="KW-0675">Receptor</keyword>
<keyword evidence="6 13" id="KW-0732">Signal</keyword>
<dbReference type="Proteomes" id="UP000026915">
    <property type="component" value="Chromosome 4"/>
</dbReference>
<dbReference type="InterPro" id="IPR003591">
    <property type="entry name" value="Leu-rich_rpt_typical-subtyp"/>
</dbReference>
<dbReference type="SUPFAM" id="SSF52047">
    <property type="entry name" value="RNI-like"/>
    <property type="match status" value="1"/>
</dbReference>
<keyword evidence="5 12" id="KW-0812">Transmembrane</keyword>
<evidence type="ECO:0000256" key="3">
    <source>
        <dbReference type="ARBA" id="ARBA00022475"/>
    </source>
</evidence>
<dbReference type="HOGENOM" id="CLU_000288_18_3_1"/>
<proteinExistence type="inferred from homology"/>
<dbReference type="AlphaFoldDB" id="A0A061EVB7"/>
<feature type="domain" description="Leucine-rich repeat-containing N-terminal plant-type" evidence="14">
    <location>
        <begin position="26"/>
        <end position="64"/>
    </location>
</feature>
<keyword evidence="7" id="KW-0677">Repeat</keyword>
<feature type="signal peptide" evidence="13">
    <location>
        <begin position="1"/>
        <end position="16"/>
    </location>
</feature>
<keyword evidence="4" id="KW-0433">Leucine-rich repeat</keyword>
<evidence type="ECO:0000259" key="14">
    <source>
        <dbReference type="Pfam" id="PF08263"/>
    </source>
</evidence>
<dbReference type="FunFam" id="3.80.10.10:FF:000413">
    <property type="entry name" value="Inactive leucine-rich repeat receptor-like protein kinase"/>
    <property type="match status" value="1"/>
</dbReference>
<dbReference type="PROSITE" id="PS51450">
    <property type="entry name" value="LRR"/>
    <property type="match status" value="2"/>
</dbReference>
<dbReference type="InterPro" id="IPR013210">
    <property type="entry name" value="LRR_N_plant-typ"/>
</dbReference>
<feature type="transmembrane region" description="Helical" evidence="12">
    <location>
        <begin position="966"/>
        <end position="991"/>
    </location>
</feature>
<gene>
    <name evidence="15" type="ORF">TCM_021004</name>
</gene>
<evidence type="ECO:0000313" key="15">
    <source>
        <dbReference type="EMBL" id="EOY06189.1"/>
    </source>
</evidence>
<dbReference type="SUPFAM" id="SSF52058">
    <property type="entry name" value="L domain-like"/>
    <property type="match status" value="2"/>
</dbReference>
<dbReference type="EMBL" id="CM001882">
    <property type="protein sequence ID" value="EOY06189.1"/>
    <property type="molecule type" value="Genomic_DNA"/>
</dbReference>
<dbReference type="SMART" id="SM00365">
    <property type="entry name" value="LRR_SD22"/>
    <property type="match status" value="6"/>
</dbReference>
<dbReference type="FunFam" id="3.80.10.10:FF:000041">
    <property type="entry name" value="LRR receptor-like serine/threonine-protein kinase ERECTA"/>
    <property type="match status" value="2"/>
</dbReference>
<feature type="chain" id="PRO_5001601436" evidence="13">
    <location>
        <begin position="17"/>
        <end position="1011"/>
    </location>
</feature>
<evidence type="ECO:0000256" key="5">
    <source>
        <dbReference type="ARBA" id="ARBA00022692"/>
    </source>
</evidence>
<evidence type="ECO:0000256" key="7">
    <source>
        <dbReference type="ARBA" id="ARBA00022737"/>
    </source>
</evidence>
<dbReference type="InterPro" id="IPR046956">
    <property type="entry name" value="RLP23-like"/>
</dbReference>
<evidence type="ECO:0000256" key="11">
    <source>
        <dbReference type="ARBA" id="ARBA00023180"/>
    </source>
</evidence>
<name>A0A061EVB7_THECC</name>
<evidence type="ECO:0000256" key="4">
    <source>
        <dbReference type="ARBA" id="ARBA00022614"/>
    </source>
</evidence>
<accession>A0A061EVB7</accession>
<dbReference type="PANTHER" id="PTHR48063">
    <property type="entry name" value="LRR RECEPTOR-LIKE KINASE"/>
    <property type="match status" value="1"/>
</dbReference>
<sequence length="1011" mass="113070">MSTILMLLLLISISFCTINFNDGCIESEREALFMFKHDLIDHANRLAFWTLNEDCCGWVGVVCDNVTGHVLELHLRNPSLSSSVGFYANDAEYEALERSKLRGKINPSLLELKHLTYLDLSNNAFEGIPIPQFLGSIESLRYLNLSNAGFGGLVPHQLGNLSSLRYLNLYADDKDHLHVANLQWLSGLSSLEHLDLGNVNLTKASNWLKVLNTLPSLEKLYLSSCHLPQVPSPTKLNLSSFTILDLSSNSFENGLFDFSWIFQLKSLVSLDLSHNNFQGCIFHGLENLTSLTHLDLSNNHFNSSIPDWLYNLNSLQFLNLGSNNLQGLISSAVGNMSSAVNLDFSWNELEGKIPRSMGNLCNLKSILFSRVNLSQDISDILAILSACVSKQLDVLDLNGCQLFGQLTNQLVNFKNLKELRLYNNSISGPIPLSIGELSSLTDLELDQNNLTGHLPESIGQLANLEIFYISNNLLGSVVSEIHFGNLTKLKVLFASNNTMFLRVSPSWVPPFQLQILGLRSLRVGWQFPLWLRSQKHLKYIDISNSMISDSIPSWFWSSSFQIRHFNLSHNQIRGQIPYISSFAFLYPDVFYPVIFYPVIDLSFNNFSGPLPRISSNVSIVDLSNNFFSGSLFSFLCYKLKENMTTKILNLGENVLFGEIPNCWLNWQNLMILDLNNNKLTGRIPSSMGTLHSLQSLHLQNNHLSGRIPPSLKNCTNLVLLDFGENGFHGHIPKWLDHRFQKLKVLRLRSNKFSGCIPDQLCAVDSLQMLDLANNDLFGSLPRCLSNFSAMVKISGYMENVTSYLIRYRTFFASIVMKGRMLQYNTTLDLVRSIDFSYNKLSGEIPMEVTSLLRLQALNLSHNLFTGPIPKNIGLMGLLESVDFSVNKLSGPIPESMSTLTFLSYLNLSDNNLIGQIPSSTQLQSLDSSSYVGNQLCGSPLLDKCSANGTTDDIGNGGGENDNGFETVWFCLGMAYGFPVGFWSVFGLLVFGPFNISNKFRKLTTPKMALFG</sequence>
<evidence type="ECO:0000256" key="13">
    <source>
        <dbReference type="SAM" id="SignalP"/>
    </source>
</evidence>
<evidence type="ECO:0000256" key="6">
    <source>
        <dbReference type="ARBA" id="ARBA00022729"/>
    </source>
</evidence>
<dbReference type="eggNOG" id="KOG0619">
    <property type="taxonomic scope" value="Eukaryota"/>
</dbReference>
<protein>
    <submittedName>
        <fullName evidence="15">Disease resistance family protein / LRR family protein, putative</fullName>
    </submittedName>
</protein>
<dbReference type="InterPro" id="IPR032675">
    <property type="entry name" value="LRR_dom_sf"/>
</dbReference>
<dbReference type="InterPro" id="IPR001611">
    <property type="entry name" value="Leu-rich_rpt"/>
</dbReference>
<dbReference type="SMART" id="SM00369">
    <property type="entry name" value="LRR_TYP"/>
    <property type="match status" value="10"/>
</dbReference>
<dbReference type="Pfam" id="PF08263">
    <property type="entry name" value="LRRNT_2"/>
    <property type="match status" value="1"/>
</dbReference>
<evidence type="ECO:0000256" key="10">
    <source>
        <dbReference type="ARBA" id="ARBA00023170"/>
    </source>
</evidence>
<dbReference type="InParanoid" id="A0A061EVB7"/>
<keyword evidence="11" id="KW-0325">Glycoprotein</keyword>
<evidence type="ECO:0000256" key="1">
    <source>
        <dbReference type="ARBA" id="ARBA00004251"/>
    </source>
</evidence>
<comment type="subcellular location">
    <subcellularLocation>
        <location evidence="1">Cell membrane</location>
        <topology evidence="1">Single-pass type I membrane protein</topology>
    </subcellularLocation>
</comment>
<organism evidence="15 16">
    <name type="scientific">Theobroma cacao</name>
    <name type="common">Cacao</name>
    <name type="synonym">Cocoa</name>
    <dbReference type="NCBI Taxonomy" id="3641"/>
    <lineage>
        <taxon>Eukaryota</taxon>
        <taxon>Viridiplantae</taxon>
        <taxon>Streptophyta</taxon>
        <taxon>Embryophyta</taxon>
        <taxon>Tracheophyta</taxon>
        <taxon>Spermatophyta</taxon>
        <taxon>Magnoliopsida</taxon>
        <taxon>eudicotyledons</taxon>
        <taxon>Gunneridae</taxon>
        <taxon>Pentapetalae</taxon>
        <taxon>rosids</taxon>
        <taxon>malvids</taxon>
        <taxon>Malvales</taxon>
        <taxon>Malvaceae</taxon>
        <taxon>Byttnerioideae</taxon>
        <taxon>Theobroma</taxon>
    </lineage>
</organism>
<dbReference type="Gene3D" id="3.80.10.10">
    <property type="entry name" value="Ribonuclease Inhibitor"/>
    <property type="match status" value="4"/>
</dbReference>